<sequence length="85" mass="9712">MSEFTPYERKLMDEITALEKKLEQAEARYSELDERVGVLSMAIVHELTDKQYDKIGDPFAALQDCRARHGQQAAEIEHSNQGTTQ</sequence>
<dbReference type="Proteomes" id="UP000193100">
    <property type="component" value="Chromosome"/>
</dbReference>
<dbReference type="AlphaFoldDB" id="A0A1W6K939"/>
<reference evidence="2 3" key="1">
    <citation type="submission" date="2017-04" db="EMBL/GenBank/DDBJ databases">
        <title>Genome Sequence of Marinobacter salarius strain SMR5 Isolated from a culture of the Diatom Skeletonema marinoi.</title>
        <authorList>
            <person name="Topel M."/>
            <person name="Pinder M.I.M."/>
            <person name="Johansson O.N."/>
            <person name="Kourtchenko O."/>
            <person name="Godhe A."/>
            <person name="Clarke A.K."/>
        </authorList>
    </citation>
    <scope>NUCLEOTIDE SEQUENCE [LARGE SCALE GENOMIC DNA]</scope>
    <source>
        <strain evidence="2 3">SMR5</strain>
    </source>
</reference>
<dbReference type="EMBL" id="CP020931">
    <property type="protein sequence ID" value="ARM83934.1"/>
    <property type="molecule type" value="Genomic_DNA"/>
</dbReference>
<feature type="coiled-coil region" evidence="1">
    <location>
        <begin position="8"/>
        <end position="42"/>
    </location>
</feature>
<evidence type="ECO:0000313" key="2">
    <source>
        <dbReference type="EMBL" id="ARM83934.1"/>
    </source>
</evidence>
<accession>A0A1W6K939</accession>
<keyword evidence="1" id="KW-0175">Coiled coil</keyword>
<gene>
    <name evidence="2" type="ORF">MARSALSMR5_01856</name>
</gene>
<protein>
    <submittedName>
        <fullName evidence="2">Uncharacterized protein</fullName>
    </submittedName>
</protein>
<proteinExistence type="predicted"/>
<dbReference type="RefSeq" id="WP_085680271.1">
    <property type="nucleotide sequence ID" value="NZ_CP020931.1"/>
</dbReference>
<evidence type="ECO:0000313" key="3">
    <source>
        <dbReference type="Proteomes" id="UP000193100"/>
    </source>
</evidence>
<dbReference type="GeneID" id="77255817"/>
<name>A0A1W6K939_9GAMM</name>
<evidence type="ECO:0000256" key="1">
    <source>
        <dbReference type="SAM" id="Coils"/>
    </source>
</evidence>
<organism evidence="2 3">
    <name type="scientific">Marinobacter salarius</name>
    <dbReference type="NCBI Taxonomy" id="1420917"/>
    <lineage>
        <taxon>Bacteria</taxon>
        <taxon>Pseudomonadati</taxon>
        <taxon>Pseudomonadota</taxon>
        <taxon>Gammaproteobacteria</taxon>
        <taxon>Pseudomonadales</taxon>
        <taxon>Marinobacteraceae</taxon>
        <taxon>Marinobacter</taxon>
    </lineage>
</organism>